<keyword evidence="2" id="KW-0808">Transferase</keyword>
<comment type="caution">
    <text evidence="2">The sequence shown here is derived from an EMBL/GenBank/DDBJ whole genome shotgun (WGS) entry which is preliminary data.</text>
</comment>
<dbReference type="PANTHER" id="PTHR43792">
    <property type="entry name" value="GNAT FAMILY, PUTATIVE (AFU_ORTHOLOGUE AFUA_3G00765)-RELATED-RELATED"/>
    <property type="match status" value="1"/>
</dbReference>
<sequence>MHQPRDRLPASIETARLALVPPVPAHAPAIARLANNRNVHRWLARLPFPYSLEDARRFIEEIAPGESEHCFAIVRREGEVIGVVGLHFAAGLAPELGYWLGEPYWGRGYASEAAAAVVAAARIAGFATLRSRALASNGRSRRVLRKLGFAEIGEGPDPAGANKGLPAIFMRLDLGGEAAR</sequence>
<evidence type="ECO:0000313" key="2">
    <source>
        <dbReference type="EMBL" id="MFC3704008.1"/>
    </source>
</evidence>
<organism evidence="2 3">
    <name type="scientific">Devosia honganensis</name>
    <dbReference type="NCBI Taxonomy" id="1610527"/>
    <lineage>
        <taxon>Bacteria</taxon>
        <taxon>Pseudomonadati</taxon>
        <taxon>Pseudomonadota</taxon>
        <taxon>Alphaproteobacteria</taxon>
        <taxon>Hyphomicrobiales</taxon>
        <taxon>Devosiaceae</taxon>
        <taxon>Devosia</taxon>
    </lineage>
</organism>
<feature type="domain" description="N-acetyltransferase" evidence="1">
    <location>
        <begin position="17"/>
        <end position="175"/>
    </location>
</feature>
<gene>
    <name evidence="2" type="ORF">ACFOOL_04485</name>
</gene>
<dbReference type="Gene3D" id="3.40.630.30">
    <property type="match status" value="1"/>
</dbReference>
<proteinExistence type="predicted"/>
<evidence type="ECO:0000313" key="3">
    <source>
        <dbReference type="Proteomes" id="UP001595613"/>
    </source>
</evidence>
<name>A0ABV7X0G3_9HYPH</name>
<dbReference type="Proteomes" id="UP001595613">
    <property type="component" value="Unassembled WGS sequence"/>
</dbReference>
<keyword evidence="3" id="KW-1185">Reference proteome</keyword>
<dbReference type="InterPro" id="IPR000182">
    <property type="entry name" value="GNAT_dom"/>
</dbReference>
<keyword evidence="2" id="KW-0012">Acyltransferase</keyword>
<dbReference type="PROSITE" id="PS51186">
    <property type="entry name" value="GNAT"/>
    <property type="match status" value="1"/>
</dbReference>
<reference evidence="3" key="1">
    <citation type="journal article" date="2019" name="Int. J. Syst. Evol. Microbiol.">
        <title>The Global Catalogue of Microorganisms (GCM) 10K type strain sequencing project: providing services to taxonomists for standard genome sequencing and annotation.</title>
        <authorList>
            <consortium name="The Broad Institute Genomics Platform"/>
            <consortium name="The Broad Institute Genome Sequencing Center for Infectious Disease"/>
            <person name="Wu L."/>
            <person name="Ma J."/>
        </authorList>
    </citation>
    <scope>NUCLEOTIDE SEQUENCE [LARGE SCALE GENOMIC DNA]</scope>
    <source>
        <strain evidence="3">KCTC 42281</strain>
    </source>
</reference>
<protein>
    <submittedName>
        <fullName evidence="2">GNAT family N-acetyltransferase</fullName>
        <ecNumber evidence="2">2.3.-.-</ecNumber>
    </submittedName>
</protein>
<dbReference type="EMBL" id="JBHRYD010000001">
    <property type="protein sequence ID" value="MFC3704008.1"/>
    <property type="molecule type" value="Genomic_DNA"/>
</dbReference>
<dbReference type="InterPro" id="IPR051531">
    <property type="entry name" value="N-acetyltransferase"/>
</dbReference>
<dbReference type="GO" id="GO:0016746">
    <property type="term" value="F:acyltransferase activity"/>
    <property type="evidence" value="ECO:0007669"/>
    <property type="project" value="UniProtKB-KW"/>
</dbReference>
<dbReference type="SUPFAM" id="SSF55729">
    <property type="entry name" value="Acyl-CoA N-acyltransferases (Nat)"/>
    <property type="match status" value="1"/>
</dbReference>
<evidence type="ECO:0000259" key="1">
    <source>
        <dbReference type="PROSITE" id="PS51186"/>
    </source>
</evidence>
<accession>A0ABV7X0G3</accession>
<dbReference type="RefSeq" id="WP_380095267.1">
    <property type="nucleotide sequence ID" value="NZ_JBHRYD010000001.1"/>
</dbReference>
<dbReference type="Pfam" id="PF13302">
    <property type="entry name" value="Acetyltransf_3"/>
    <property type="match status" value="1"/>
</dbReference>
<dbReference type="InterPro" id="IPR016181">
    <property type="entry name" value="Acyl_CoA_acyltransferase"/>
</dbReference>
<dbReference type="EC" id="2.3.-.-" evidence="2"/>